<sequence>AYSLFAIPEQDKWTVIINKQTDRWGAYTYDESKDVVRVSVPVKPLTTVVEALAITFTPNASGANLIIGWDKTSVEVPVTIK</sequence>
<feature type="non-terminal residue" evidence="1">
    <location>
        <position position="1"/>
    </location>
</feature>
<dbReference type="OrthoDB" id="195456at2"/>
<accession>A0A0D0GFW3</accession>
<keyword evidence="2" id="KW-1185">Reference proteome</keyword>
<gene>
    <name evidence="1" type="ORF">TH53_16575</name>
</gene>
<comment type="caution">
    <text evidence="1">The sequence shown here is derived from an EMBL/GenBank/DDBJ whole genome shotgun (WGS) entry which is preliminary data.</text>
</comment>
<dbReference type="STRING" id="1503925.TH53_16575"/>
<reference evidence="1 2" key="1">
    <citation type="submission" date="2015-01" db="EMBL/GenBank/DDBJ databases">
        <title>Draft genome sequence of Pedobacter sp. NL19 isolated from sludge of an effluent treatment pond in an abandoned uranium mine.</title>
        <authorList>
            <person name="Santos T."/>
            <person name="Caetano T."/>
            <person name="Covas C."/>
            <person name="Cruz A."/>
            <person name="Mendo S."/>
        </authorList>
    </citation>
    <scope>NUCLEOTIDE SEQUENCE [LARGE SCALE GENOMIC DNA]</scope>
    <source>
        <strain evidence="1 2">NL19</strain>
    </source>
</reference>
<dbReference type="InterPro" id="IPR021314">
    <property type="entry name" value="DUF2911"/>
</dbReference>
<evidence type="ECO:0008006" key="3">
    <source>
        <dbReference type="Google" id="ProtNLM"/>
    </source>
</evidence>
<dbReference type="Pfam" id="PF11138">
    <property type="entry name" value="DUF2911"/>
    <property type="match status" value="1"/>
</dbReference>
<dbReference type="EMBL" id="JXRA01000071">
    <property type="protein sequence ID" value="KIO76177.1"/>
    <property type="molecule type" value="Genomic_DNA"/>
</dbReference>
<dbReference type="AlphaFoldDB" id="A0A0D0GFW3"/>
<dbReference type="Proteomes" id="UP000032049">
    <property type="component" value="Unassembled WGS sequence"/>
</dbReference>
<organism evidence="1 2">
    <name type="scientific">Pedobacter lusitanus</name>
    <dbReference type="NCBI Taxonomy" id="1503925"/>
    <lineage>
        <taxon>Bacteria</taxon>
        <taxon>Pseudomonadati</taxon>
        <taxon>Bacteroidota</taxon>
        <taxon>Sphingobacteriia</taxon>
        <taxon>Sphingobacteriales</taxon>
        <taxon>Sphingobacteriaceae</taxon>
        <taxon>Pedobacter</taxon>
    </lineage>
</organism>
<proteinExistence type="predicted"/>
<dbReference type="RefSeq" id="WP_041883484.1">
    <property type="nucleotide sequence ID" value="NZ_JXRA01000071.1"/>
</dbReference>
<name>A0A0D0GFW3_9SPHI</name>
<evidence type="ECO:0000313" key="1">
    <source>
        <dbReference type="EMBL" id="KIO76177.1"/>
    </source>
</evidence>
<protein>
    <recommendedName>
        <fullName evidence="3">DUF2911 domain-containing protein</fullName>
    </recommendedName>
</protein>
<evidence type="ECO:0000313" key="2">
    <source>
        <dbReference type="Proteomes" id="UP000032049"/>
    </source>
</evidence>